<dbReference type="SUPFAM" id="SSF48452">
    <property type="entry name" value="TPR-like"/>
    <property type="match status" value="1"/>
</dbReference>
<protein>
    <submittedName>
        <fullName evidence="2">Uncharacterized protein</fullName>
    </submittedName>
</protein>
<proteinExistence type="predicted"/>
<sequence>MLILALALFALTQAEPEQAGLTDAWLAGAGEGSADLWLALEGQPLSINSAATDDGALELTLERFACASREILPPAGRPVSRLNMAANGQGGCVIRLEGQWSAAQAFLGEGGILVSLDGVAFSPVPLSPVAGAGAGAARTAPDTNVAAPASEGTPETVQGTASTPNAPATSPAVATAAGGACEQSAARLDDTPWDLAAMSGHGDCLAASGRSADAETLYERVLAFEPGHYGAALGLARLRAAQGDTAAAAALFQTAADSARTDGEALAARGAAQSLEQR</sequence>
<dbReference type="Proteomes" id="UP000286954">
    <property type="component" value="Chromosome"/>
</dbReference>
<keyword evidence="3" id="KW-1185">Reference proteome</keyword>
<evidence type="ECO:0000313" key="2">
    <source>
        <dbReference type="EMBL" id="AZU03247.1"/>
    </source>
</evidence>
<evidence type="ECO:0000313" key="3">
    <source>
        <dbReference type="Proteomes" id="UP000286954"/>
    </source>
</evidence>
<accession>A0A3T0E7P1</accession>
<dbReference type="EMBL" id="CP018911">
    <property type="protein sequence ID" value="AZU03247.1"/>
    <property type="molecule type" value="Genomic_DNA"/>
</dbReference>
<dbReference type="OrthoDB" id="7632189at2"/>
<feature type="region of interest" description="Disordered" evidence="1">
    <location>
        <begin position="132"/>
        <end position="175"/>
    </location>
</feature>
<reference evidence="2 3" key="1">
    <citation type="submission" date="2016-12" db="EMBL/GenBank/DDBJ databases">
        <title>The genome of dimorphic prosthecate Glycocaulis alkaliphilus 6b-8t, isolated from crude oil dictates its adaptability in petroleum environments.</title>
        <authorList>
            <person name="Wu X.-L."/>
            <person name="Geng S."/>
        </authorList>
    </citation>
    <scope>NUCLEOTIDE SEQUENCE [LARGE SCALE GENOMIC DNA]</scope>
    <source>
        <strain evidence="2 3">6B-8</strain>
    </source>
</reference>
<organism evidence="2 3">
    <name type="scientific">Glycocaulis alkaliphilus</name>
    <dbReference type="NCBI Taxonomy" id="1434191"/>
    <lineage>
        <taxon>Bacteria</taxon>
        <taxon>Pseudomonadati</taxon>
        <taxon>Pseudomonadota</taxon>
        <taxon>Alphaproteobacteria</taxon>
        <taxon>Maricaulales</taxon>
        <taxon>Maricaulaceae</taxon>
        <taxon>Glycocaulis</taxon>
    </lineage>
</organism>
<gene>
    <name evidence="2" type="ORF">X907_0702</name>
</gene>
<feature type="compositionally biased region" description="Low complexity" evidence="1">
    <location>
        <begin position="159"/>
        <end position="175"/>
    </location>
</feature>
<dbReference type="AlphaFoldDB" id="A0A3T0E7P1"/>
<dbReference type="RefSeq" id="WP_127565652.1">
    <property type="nucleotide sequence ID" value="NZ_BMFB01000002.1"/>
</dbReference>
<name>A0A3T0E7P1_9PROT</name>
<dbReference type="KEGG" id="gak:X907_0702"/>
<dbReference type="InterPro" id="IPR011990">
    <property type="entry name" value="TPR-like_helical_dom_sf"/>
</dbReference>
<evidence type="ECO:0000256" key="1">
    <source>
        <dbReference type="SAM" id="MobiDB-lite"/>
    </source>
</evidence>
<dbReference type="Gene3D" id="1.25.40.10">
    <property type="entry name" value="Tetratricopeptide repeat domain"/>
    <property type="match status" value="1"/>
</dbReference>
<dbReference type="Pfam" id="PF14559">
    <property type="entry name" value="TPR_19"/>
    <property type="match status" value="1"/>
</dbReference>